<proteinExistence type="predicted"/>
<organism evidence="2 3">
    <name type="scientific">Monilinia fructicola</name>
    <name type="common">Brown rot fungus</name>
    <name type="synonym">Ciboria fructicola</name>
    <dbReference type="NCBI Taxonomy" id="38448"/>
    <lineage>
        <taxon>Eukaryota</taxon>
        <taxon>Fungi</taxon>
        <taxon>Dikarya</taxon>
        <taxon>Ascomycota</taxon>
        <taxon>Pezizomycotina</taxon>
        <taxon>Leotiomycetes</taxon>
        <taxon>Helotiales</taxon>
        <taxon>Sclerotiniaceae</taxon>
        <taxon>Monilinia</taxon>
    </lineage>
</organism>
<feature type="compositionally biased region" description="Polar residues" evidence="1">
    <location>
        <begin position="1"/>
        <end position="10"/>
    </location>
</feature>
<reference evidence="2 3" key="1">
    <citation type="submission" date="2019-06" db="EMBL/GenBank/DDBJ databases">
        <title>Genome Sequence of the Brown Rot Fungal Pathogen Monilinia fructicola.</title>
        <authorList>
            <person name="De Miccolis Angelini R.M."/>
            <person name="Landi L."/>
            <person name="Abate D."/>
            <person name="Pollastro S."/>
            <person name="Romanazzi G."/>
            <person name="Faretra F."/>
        </authorList>
    </citation>
    <scope>NUCLEOTIDE SEQUENCE [LARGE SCALE GENOMIC DNA]</scope>
    <source>
        <strain evidence="2 3">Mfrc123</strain>
    </source>
</reference>
<evidence type="ECO:0000256" key="1">
    <source>
        <dbReference type="SAM" id="MobiDB-lite"/>
    </source>
</evidence>
<accession>A0A5M9K5H6</accession>
<feature type="region of interest" description="Disordered" evidence="1">
    <location>
        <begin position="95"/>
        <end position="154"/>
    </location>
</feature>
<feature type="compositionally biased region" description="Polar residues" evidence="1">
    <location>
        <begin position="33"/>
        <end position="43"/>
    </location>
</feature>
<gene>
    <name evidence="2" type="ORF">EYC84_004831</name>
</gene>
<dbReference type="AlphaFoldDB" id="A0A5M9K5H6"/>
<dbReference type="EMBL" id="VICG01000002">
    <property type="protein sequence ID" value="KAA8575719.1"/>
    <property type="molecule type" value="Genomic_DNA"/>
</dbReference>
<keyword evidence="3" id="KW-1185">Reference proteome</keyword>
<comment type="caution">
    <text evidence="2">The sequence shown here is derived from an EMBL/GenBank/DDBJ whole genome shotgun (WGS) entry which is preliminary data.</text>
</comment>
<sequence length="154" mass="17526">MKISSLSKPSHITIFFKKESQDQNQNFRDQDQAPQSDRSSQPQPYLYSYVYNNPPRPPPNIPPESKVQAVIYCIIHQCKRMTKKKIIFVPTNAPVRPIPSSPIQSHAAIPKPRPAKHLMGGKPHKGEKETSRKPSPLLALLLKTNRTKENSRIK</sequence>
<dbReference type="Proteomes" id="UP000322873">
    <property type="component" value="Unassembled WGS sequence"/>
</dbReference>
<evidence type="ECO:0000313" key="2">
    <source>
        <dbReference type="EMBL" id="KAA8575719.1"/>
    </source>
</evidence>
<feature type="region of interest" description="Disordered" evidence="1">
    <location>
        <begin position="1"/>
        <end position="63"/>
    </location>
</feature>
<protein>
    <submittedName>
        <fullName evidence="2">Uncharacterized protein</fullName>
    </submittedName>
</protein>
<evidence type="ECO:0000313" key="3">
    <source>
        <dbReference type="Proteomes" id="UP000322873"/>
    </source>
</evidence>
<name>A0A5M9K5H6_MONFR</name>